<keyword evidence="2" id="KW-1185">Reference proteome</keyword>
<comment type="caution">
    <text evidence="1">The sequence shown here is derived from an EMBL/GenBank/DDBJ whole genome shotgun (WGS) entry which is preliminary data.</text>
</comment>
<dbReference type="AlphaFoldDB" id="A0A9N8DAX1"/>
<protein>
    <submittedName>
        <fullName evidence="1">Uncharacterized protein</fullName>
    </submittedName>
</protein>
<dbReference type="Proteomes" id="UP001153069">
    <property type="component" value="Unassembled WGS sequence"/>
</dbReference>
<accession>A0A9N8DAX1</accession>
<dbReference type="EMBL" id="CAICTM010000039">
    <property type="protein sequence ID" value="CAB9498486.1"/>
    <property type="molecule type" value="Genomic_DNA"/>
</dbReference>
<organism evidence="1 2">
    <name type="scientific">Seminavis robusta</name>
    <dbReference type="NCBI Taxonomy" id="568900"/>
    <lineage>
        <taxon>Eukaryota</taxon>
        <taxon>Sar</taxon>
        <taxon>Stramenopiles</taxon>
        <taxon>Ochrophyta</taxon>
        <taxon>Bacillariophyta</taxon>
        <taxon>Bacillariophyceae</taxon>
        <taxon>Bacillariophycidae</taxon>
        <taxon>Naviculales</taxon>
        <taxon>Naviculaceae</taxon>
        <taxon>Seminavis</taxon>
    </lineage>
</organism>
<reference evidence="1" key="1">
    <citation type="submission" date="2020-06" db="EMBL/GenBank/DDBJ databases">
        <authorList>
            <consortium name="Plant Systems Biology data submission"/>
        </authorList>
    </citation>
    <scope>NUCLEOTIDE SEQUENCE</scope>
    <source>
        <strain evidence="1">D6</strain>
    </source>
</reference>
<sequence length="105" mass="11225">MLCLILYEILFWKPSTKLSPSGPGRRHLKLSLGAPLDSTWSCRTGTFGGLMDAAADVVVAVTLDIILEQNAAVAVPPEVDYYRKAHAVKAVIMHGGATSAEALFL</sequence>
<gene>
    <name evidence="1" type="ORF">SEMRO_39_G024160.1</name>
</gene>
<evidence type="ECO:0000313" key="2">
    <source>
        <dbReference type="Proteomes" id="UP001153069"/>
    </source>
</evidence>
<evidence type="ECO:0000313" key="1">
    <source>
        <dbReference type="EMBL" id="CAB9498486.1"/>
    </source>
</evidence>
<proteinExistence type="predicted"/>
<name>A0A9N8DAX1_9STRA</name>